<sequence>MVKLQSAETCSSKLTALKLFEQHVRRDGNGRVSRGLRVSYLPKLGTGGTRVRRVRETNSEGFLSSGFSLSNYFYAPFHQPVAASFMDNDTLPKSVIRHRGTGAEARFPSSCRNLTHDGAADEENNNTSEEINQFLGAKIEHGRRAYVNALQWWVDEYKAAVIGGLSIVILNIVLWYFDGKIAPRLSPGIDLDMVVIAMVTVARVAIGSVVEACISQCAWIWISKTHQLRTNTVARLEDFKLFDEASRGFLGSVALILRMKGLHLSCLGAAIIIFTHGFETFSQQMVEYVQKPVAVEHDTASYDTSALNQSGHIYRYNRQRNPDVRTDLSNRGNEAFRVQPILHRPSLSGQGETAYLSIFEIVTAAESELKTSSAGFECALWACMNAYDSSMTDGHLKQTIISTWNETRLENETSAHVQQYVFSNVPDNMNTLERSRHAISSRAVVTIRTFMDKLTDGWYEDKFGTMNFSSDWAEAIHDAVPEMSRWIKRLTLSLSNEFRMQGMIEDQHNTRYEGSATKLASFVQVRWRWMLYPPLCLGISLYYLFATISASVRDDVAIWKGDSMPMLFSCIHPDILLRGMGLMDTHKGLDELGRHGIALAKAESGHWTFEPTVEPETLEPPLRRVFKWLD</sequence>
<name>A0ACC1N9L4_9HYPO</name>
<evidence type="ECO:0000313" key="2">
    <source>
        <dbReference type="Proteomes" id="UP001143910"/>
    </source>
</evidence>
<keyword evidence="2" id="KW-1185">Reference proteome</keyword>
<organism evidence="1 2">
    <name type="scientific">Zarea fungicola</name>
    <dbReference type="NCBI Taxonomy" id="93591"/>
    <lineage>
        <taxon>Eukaryota</taxon>
        <taxon>Fungi</taxon>
        <taxon>Dikarya</taxon>
        <taxon>Ascomycota</taxon>
        <taxon>Pezizomycotina</taxon>
        <taxon>Sordariomycetes</taxon>
        <taxon>Hypocreomycetidae</taxon>
        <taxon>Hypocreales</taxon>
        <taxon>Cordycipitaceae</taxon>
        <taxon>Zarea</taxon>
    </lineage>
</organism>
<comment type="caution">
    <text evidence="1">The sequence shown here is derived from an EMBL/GenBank/DDBJ whole genome shotgun (WGS) entry which is preliminary data.</text>
</comment>
<dbReference type="Proteomes" id="UP001143910">
    <property type="component" value="Unassembled WGS sequence"/>
</dbReference>
<accession>A0ACC1N9L4</accession>
<evidence type="ECO:0000313" key="1">
    <source>
        <dbReference type="EMBL" id="KAJ2975176.1"/>
    </source>
</evidence>
<proteinExistence type="predicted"/>
<gene>
    <name evidence="1" type="ORF">NQ176_g5663</name>
</gene>
<reference evidence="1" key="1">
    <citation type="submission" date="2022-08" db="EMBL/GenBank/DDBJ databases">
        <title>Genome Sequence of Lecanicillium fungicola.</title>
        <authorList>
            <person name="Buettner E."/>
        </authorList>
    </citation>
    <scope>NUCLEOTIDE SEQUENCE</scope>
    <source>
        <strain evidence="1">Babe33</strain>
    </source>
</reference>
<protein>
    <submittedName>
        <fullName evidence="1">Uncharacterized protein</fullName>
    </submittedName>
</protein>
<dbReference type="EMBL" id="JANJQO010000739">
    <property type="protein sequence ID" value="KAJ2975176.1"/>
    <property type="molecule type" value="Genomic_DNA"/>
</dbReference>